<feature type="domain" description="HTH lacI-type" evidence="4">
    <location>
        <begin position="5"/>
        <end position="48"/>
    </location>
</feature>
<dbReference type="PROSITE" id="PS50932">
    <property type="entry name" value="HTH_LACI_2"/>
    <property type="match status" value="1"/>
</dbReference>
<organism evidence="5 6">
    <name type="scientific">Haploplasma axanthum</name>
    <name type="common">Acholeplasma axanthum</name>
    <dbReference type="NCBI Taxonomy" id="29552"/>
    <lineage>
        <taxon>Bacteria</taxon>
        <taxon>Bacillati</taxon>
        <taxon>Mycoplasmatota</taxon>
        <taxon>Mollicutes</taxon>
        <taxon>Acholeplasmatales</taxon>
        <taxon>Acholeplasmataceae</taxon>
        <taxon>Haploplasma</taxon>
    </lineage>
</organism>
<evidence type="ECO:0000313" key="6">
    <source>
        <dbReference type="Proteomes" id="UP000289841"/>
    </source>
</evidence>
<evidence type="ECO:0000259" key="4">
    <source>
        <dbReference type="PROSITE" id="PS50932"/>
    </source>
</evidence>
<dbReference type="SUPFAM" id="SSF47413">
    <property type="entry name" value="lambda repressor-like DNA-binding domains"/>
    <property type="match status" value="1"/>
</dbReference>
<evidence type="ECO:0000256" key="3">
    <source>
        <dbReference type="ARBA" id="ARBA00023163"/>
    </source>
</evidence>
<dbReference type="STRING" id="1278311.GCA_000428705_00832"/>
<protein>
    <submittedName>
        <fullName evidence="5">Catabolite control protein</fullName>
    </submittedName>
</protein>
<keyword evidence="3" id="KW-0804">Transcription</keyword>
<dbReference type="GO" id="GO:0000976">
    <property type="term" value="F:transcription cis-regulatory region binding"/>
    <property type="evidence" value="ECO:0007669"/>
    <property type="project" value="TreeGrafter"/>
</dbReference>
<dbReference type="GO" id="GO:0003700">
    <property type="term" value="F:DNA-binding transcription factor activity"/>
    <property type="evidence" value="ECO:0007669"/>
    <property type="project" value="TreeGrafter"/>
</dbReference>
<dbReference type="InterPro" id="IPR010982">
    <property type="entry name" value="Lambda_DNA-bd_dom_sf"/>
</dbReference>
<keyword evidence="1" id="KW-0805">Transcription regulation</keyword>
<dbReference type="InterPro" id="IPR028082">
    <property type="entry name" value="Peripla_BP_I"/>
</dbReference>
<dbReference type="OrthoDB" id="9789891at2"/>
<dbReference type="EMBL" id="LR215048">
    <property type="protein sequence ID" value="VEU81292.1"/>
    <property type="molecule type" value="Genomic_DNA"/>
</dbReference>
<name>A0A449BFS0_HAPAX</name>
<dbReference type="RefSeq" id="WP_026390438.1">
    <property type="nucleotide sequence ID" value="NZ_LR215048.1"/>
</dbReference>
<evidence type="ECO:0000256" key="1">
    <source>
        <dbReference type="ARBA" id="ARBA00023015"/>
    </source>
</evidence>
<dbReference type="PANTHER" id="PTHR30146">
    <property type="entry name" value="LACI-RELATED TRANSCRIPTIONAL REPRESSOR"/>
    <property type="match status" value="1"/>
</dbReference>
<proteinExistence type="predicted"/>
<dbReference type="PANTHER" id="PTHR30146:SF109">
    <property type="entry name" value="HTH-TYPE TRANSCRIPTIONAL REGULATOR GALS"/>
    <property type="match status" value="1"/>
</dbReference>
<dbReference type="InterPro" id="IPR046335">
    <property type="entry name" value="LacI/GalR-like_sensor"/>
</dbReference>
<dbReference type="Proteomes" id="UP000289841">
    <property type="component" value="Chromosome"/>
</dbReference>
<dbReference type="CDD" id="cd01392">
    <property type="entry name" value="HTH_LacI"/>
    <property type="match status" value="1"/>
</dbReference>
<gene>
    <name evidence="5" type="primary">ccpA_2</name>
    <name evidence="5" type="ORF">NCTC10138_01690</name>
</gene>
<keyword evidence="6" id="KW-1185">Reference proteome</keyword>
<dbReference type="Gene3D" id="3.40.50.2300">
    <property type="match status" value="2"/>
</dbReference>
<dbReference type="AlphaFoldDB" id="A0A449BFS0"/>
<evidence type="ECO:0000313" key="5">
    <source>
        <dbReference type="EMBL" id="VEU81292.1"/>
    </source>
</evidence>
<reference evidence="5 6" key="1">
    <citation type="submission" date="2019-01" db="EMBL/GenBank/DDBJ databases">
        <authorList>
            <consortium name="Pathogen Informatics"/>
        </authorList>
    </citation>
    <scope>NUCLEOTIDE SEQUENCE [LARGE SCALE GENOMIC DNA]</scope>
    <source>
        <strain evidence="5 6">NCTC10138</strain>
    </source>
</reference>
<keyword evidence="2" id="KW-0238">DNA-binding</keyword>
<dbReference type="InterPro" id="IPR000843">
    <property type="entry name" value="HTH_LacI"/>
</dbReference>
<dbReference type="SMART" id="SM00354">
    <property type="entry name" value="HTH_LACI"/>
    <property type="match status" value="1"/>
</dbReference>
<accession>A0A449BFS0</accession>
<evidence type="ECO:0000256" key="2">
    <source>
        <dbReference type="ARBA" id="ARBA00023125"/>
    </source>
</evidence>
<dbReference type="Gene3D" id="1.10.260.40">
    <property type="entry name" value="lambda repressor-like DNA-binding domains"/>
    <property type="match status" value="1"/>
</dbReference>
<sequence length="339" mass="38691">MNKNITINMIAEELGLSRNTVSKALNNQHVSESTKKLIIDKAEELGYKGYGFYRERKELNTLKILLLAGKPIYDLDFFISFARGVERTDTKYNIEIFQYTFGTNTTFKQLGDYLDSLKIDGIIGIELYSKDLLEYILKTKIPTVFIDASIDLKHKNGNFDVLLMESRDSIYKLCNYLIANGFNRLTFCGDRDHCIGFNERFLGMRDSLSDIGHRIDMEQQLLLPDDSPFGDISWMTKQISALKYKPQAFICANDSIASSVINALKTLNYKIPHEVQVIGFDNTIESTISIPPITTVNVDKELLGQEALYLLVDRINRPNSAIKTIYIDTNIIFRQSTKK</sequence>
<dbReference type="KEGG" id="aaxa:NCTC10138_01690"/>
<dbReference type="SUPFAM" id="SSF53822">
    <property type="entry name" value="Periplasmic binding protein-like I"/>
    <property type="match status" value="1"/>
</dbReference>
<dbReference type="Pfam" id="PF13377">
    <property type="entry name" value="Peripla_BP_3"/>
    <property type="match status" value="1"/>
</dbReference>